<proteinExistence type="predicted"/>
<reference evidence="2" key="1">
    <citation type="submission" date="2020-03" db="EMBL/GenBank/DDBJ databases">
        <title>Hybrid Assembly of Korean Phytophthora infestans isolates.</title>
        <authorList>
            <person name="Prokchorchik M."/>
            <person name="Lee Y."/>
            <person name="Seo J."/>
            <person name="Cho J.-H."/>
            <person name="Park Y.-E."/>
            <person name="Jang D.-C."/>
            <person name="Im J.-S."/>
            <person name="Choi J.-G."/>
            <person name="Park H.-J."/>
            <person name="Lee G.-B."/>
            <person name="Lee Y.-G."/>
            <person name="Hong S.-Y."/>
            <person name="Cho K."/>
            <person name="Sohn K.H."/>
        </authorList>
    </citation>
    <scope>NUCLEOTIDE SEQUENCE</scope>
    <source>
        <strain evidence="2">KR_2_A2</strain>
    </source>
</reference>
<comment type="caution">
    <text evidence="2">The sequence shown here is derived from an EMBL/GenBank/DDBJ whole genome shotgun (WGS) entry which is preliminary data.</text>
</comment>
<dbReference type="AlphaFoldDB" id="A0A8S9TQH1"/>
<sequence length="108" mass="11574">MSPAKRTGKSSGKVPSTTPPVSPSSMSPTDLRALAQALSDQVQTLTAELQTAQDAQDQAASLHTTQLQTLRAQIHDQAMEIQGGSTVRPLGRRTCDSCWLIRRSRSAT</sequence>
<dbReference type="EMBL" id="JAACNO010003165">
    <property type="protein sequence ID" value="KAF4128208.1"/>
    <property type="molecule type" value="Genomic_DNA"/>
</dbReference>
<organism evidence="2 3">
    <name type="scientific">Phytophthora infestans</name>
    <name type="common">Potato late blight agent</name>
    <name type="synonym">Botrytis infestans</name>
    <dbReference type="NCBI Taxonomy" id="4787"/>
    <lineage>
        <taxon>Eukaryota</taxon>
        <taxon>Sar</taxon>
        <taxon>Stramenopiles</taxon>
        <taxon>Oomycota</taxon>
        <taxon>Peronosporomycetes</taxon>
        <taxon>Peronosporales</taxon>
        <taxon>Peronosporaceae</taxon>
        <taxon>Phytophthora</taxon>
    </lineage>
</organism>
<gene>
    <name evidence="2" type="ORF">GN958_ATG22597</name>
</gene>
<name>A0A8S9TQH1_PHYIN</name>
<protein>
    <submittedName>
        <fullName evidence="2">Uncharacterized protein</fullName>
    </submittedName>
</protein>
<feature type="region of interest" description="Disordered" evidence="1">
    <location>
        <begin position="1"/>
        <end position="30"/>
    </location>
</feature>
<evidence type="ECO:0000313" key="3">
    <source>
        <dbReference type="Proteomes" id="UP000704712"/>
    </source>
</evidence>
<evidence type="ECO:0000256" key="1">
    <source>
        <dbReference type="SAM" id="MobiDB-lite"/>
    </source>
</evidence>
<dbReference type="Proteomes" id="UP000704712">
    <property type="component" value="Unassembled WGS sequence"/>
</dbReference>
<accession>A0A8S9TQH1</accession>
<evidence type="ECO:0000313" key="2">
    <source>
        <dbReference type="EMBL" id="KAF4128208.1"/>
    </source>
</evidence>